<evidence type="ECO:0000313" key="2">
    <source>
        <dbReference type="EMBL" id="CAH2399856.1"/>
    </source>
</evidence>
<name>A0ABM9DT37_9HYPH</name>
<reference evidence="2 3" key="1">
    <citation type="submission" date="2022-03" db="EMBL/GenBank/DDBJ databases">
        <authorList>
            <person name="Brunel B."/>
        </authorList>
    </citation>
    <scope>NUCLEOTIDE SEQUENCE [LARGE SCALE GENOMIC DNA]</scope>
    <source>
        <strain evidence="2">STM5069sample</strain>
    </source>
</reference>
<organism evidence="2 3">
    <name type="scientific">Mesorhizobium escarrei</name>
    <dbReference type="NCBI Taxonomy" id="666018"/>
    <lineage>
        <taxon>Bacteria</taxon>
        <taxon>Pseudomonadati</taxon>
        <taxon>Pseudomonadota</taxon>
        <taxon>Alphaproteobacteria</taxon>
        <taxon>Hyphomicrobiales</taxon>
        <taxon>Phyllobacteriaceae</taxon>
        <taxon>Mesorhizobium</taxon>
    </lineage>
</organism>
<keyword evidence="3" id="KW-1185">Reference proteome</keyword>
<evidence type="ECO:0000313" key="3">
    <source>
        <dbReference type="Proteomes" id="UP001153050"/>
    </source>
</evidence>
<sequence>MIHHPLVVNEGRTIRNPYQFVPFLFSFGKGRQMSEKQLISTFVLFLFRLFSPRYIQLPPQDSAGHVPNRGFGLPGSAGQPSLHPGNKVIAPA</sequence>
<dbReference type="Proteomes" id="UP001153050">
    <property type="component" value="Unassembled WGS sequence"/>
</dbReference>
<evidence type="ECO:0000256" key="1">
    <source>
        <dbReference type="SAM" id="MobiDB-lite"/>
    </source>
</evidence>
<gene>
    <name evidence="2" type="ORF">MES5069_230187</name>
</gene>
<dbReference type="EMBL" id="CAKXZT010000117">
    <property type="protein sequence ID" value="CAH2399856.1"/>
    <property type="molecule type" value="Genomic_DNA"/>
</dbReference>
<protein>
    <submittedName>
        <fullName evidence="2">Uncharacterized protein</fullName>
    </submittedName>
</protein>
<feature type="region of interest" description="Disordered" evidence="1">
    <location>
        <begin position="66"/>
        <end position="92"/>
    </location>
</feature>
<comment type="caution">
    <text evidence="2">The sequence shown here is derived from an EMBL/GenBank/DDBJ whole genome shotgun (WGS) entry which is preliminary data.</text>
</comment>
<proteinExistence type="predicted"/>
<accession>A0ABM9DT37</accession>